<name>A0ABC8LVD3_ERUVS</name>
<reference evidence="1 2" key="1">
    <citation type="submission" date="2022-03" db="EMBL/GenBank/DDBJ databases">
        <authorList>
            <person name="Macdonald S."/>
            <person name="Ahmed S."/>
            <person name="Newling K."/>
        </authorList>
    </citation>
    <scope>NUCLEOTIDE SEQUENCE [LARGE SCALE GENOMIC DNA]</scope>
</reference>
<organism evidence="1 2">
    <name type="scientific">Eruca vesicaria subsp. sativa</name>
    <name type="common">Garden rocket</name>
    <name type="synonym">Eruca sativa</name>
    <dbReference type="NCBI Taxonomy" id="29727"/>
    <lineage>
        <taxon>Eukaryota</taxon>
        <taxon>Viridiplantae</taxon>
        <taxon>Streptophyta</taxon>
        <taxon>Embryophyta</taxon>
        <taxon>Tracheophyta</taxon>
        <taxon>Spermatophyta</taxon>
        <taxon>Magnoliopsida</taxon>
        <taxon>eudicotyledons</taxon>
        <taxon>Gunneridae</taxon>
        <taxon>Pentapetalae</taxon>
        <taxon>rosids</taxon>
        <taxon>malvids</taxon>
        <taxon>Brassicales</taxon>
        <taxon>Brassicaceae</taxon>
        <taxon>Brassiceae</taxon>
        <taxon>Eruca</taxon>
    </lineage>
</organism>
<protein>
    <submittedName>
        <fullName evidence="1">Uncharacterized protein</fullName>
    </submittedName>
</protein>
<dbReference type="Proteomes" id="UP001642260">
    <property type="component" value="Unassembled WGS sequence"/>
</dbReference>
<accession>A0ABC8LVD3</accession>
<comment type="caution">
    <text evidence="1">The sequence shown here is derived from an EMBL/GenBank/DDBJ whole genome shotgun (WGS) entry which is preliminary data.</text>
</comment>
<dbReference type="EMBL" id="CAKOAT010764042">
    <property type="protein sequence ID" value="CAH8387812.1"/>
    <property type="molecule type" value="Genomic_DNA"/>
</dbReference>
<evidence type="ECO:0000313" key="2">
    <source>
        <dbReference type="Proteomes" id="UP001642260"/>
    </source>
</evidence>
<gene>
    <name evidence="1" type="ORF">ERUC_LOCUS40295</name>
</gene>
<dbReference type="AlphaFoldDB" id="A0ABC8LVD3"/>
<evidence type="ECO:0000313" key="1">
    <source>
        <dbReference type="EMBL" id="CAH8387812.1"/>
    </source>
</evidence>
<sequence>MPAPVNVNRLDTFQPRLKTFTIKRLNTIIDFSQKIWQWLKTIKIQLKICFQMVDKVYDKSQKIIPKPYVPRDELPTRFSENSYGCGSRRFYTMKRGLVLLLLAESLISIQLNQL</sequence>
<keyword evidence="2" id="KW-1185">Reference proteome</keyword>
<proteinExistence type="predicted"/>